<sequence length="59" mass="6442">MDQTVLPPEYQKILAVVRQAGAPVATRAVGEALGLEVGVRGRLELLRGKLTKLRFTTRP</sequence>
<accession>A0A4U0RXA5</accession>
<dbReference type="Proteomes" id="UP000305778">
    <property type="component" value="Unassembled WGS sequence"/>
</dbReference>
<keyword evidence="2" id="KW-1185">Reference proteome</keyword>
<dbReference type="EMBL" id="SUMC01000077">
    <property type="protein sequence ID" value="TKA00974.1"/>
    <property type="molecule type" value="Genomic_DNA"/>
</dbReference>
<dbReference type="AlphaFoldDB" id="A0A4U0RXA5"/>
<dbReference type="RefSeq" id="WP_136729239.1">
    <property type="nucleotide sequence ID" value="NZ_SUMC01000077.1"/>
</dbReference>
<evidence type="ECO:0000313" key="2">
    <source>
        <dbReference type="Proteomes" id="UP000305778"/>
    </source>
</evidence>
<name>A0A4U0RXA5_9ACTN</name>
<evidence type="ECO:0000313" key="1">
    <source>
        <dbReference type="EMBL" id="TKA00974.1"/>
    </source>
</evidence>
<proteinExistence type="predicted"/>
<comment type="caution">
    <text evidence="1">The sequence shown here is derived from an EMBL/GenBank/DDBJ whole genome shotgun (WGS) entry which is preliminary data.</text>
</comment>
<protein>
    <submittedName>
        <fullName evidence="1">Uncharacterized protein</fullName>
    </submittedName>
</protein>
<reference evidence="1 2" key="1">
    <citation type="submission" date="2019-04" db="EMBL/GenBank/DDBJ databases">
        <title>Streptomyces oryziradicis sp. nov., a novel actinomycete isolated from rhizosphere soil of rice (Oryza sativa L.).</title>
        <authorList>
            <person name="Li C."/>
        </authorList>
    </citation>
    <scope>NUCLEOTIDE SEQUENCE [LARGE SCALE GENOMIC DNA]</scope>
    <source>
        <strain evidence="1 2">NEAU-C40</strain>
    </source>
</reference>
<gene>
    <name evidence="1" type="ORF">FCI23_41350</name>
</gene>
<dbReference type="OrthoDB" id="4336306at2"/>
<organism evidence="1 2">
    <name type="scientific">Actinacidiphila oryziradicis</name>
    <dbReference type="NCBI Taxonomy" id="2571141"/>
    <lineage>
        <taxon>Bacteria</taxon>
        <taxon>Bacillati</taxon>
        <taxon>Actinomycetota</taxon>
        <taxon>Actinomycetes</taxon>
        <taxon>Kitasatosporales</taxon>
        <taxon>Streptomycetaceae</taxon>
        <taxon>Actinacidiphila</taxon>
    </lineage>
</organism>